<gene>
    <name evidence="2" type="ORF">CR513_43601</name>
</gene>
<feature type="non-terminal residue" evidence="2">
    <location>
        <position position="1"/>
    </location>
</feature>
<protein>
    <submittedName>
        <fullName evidence="2">Uncharacterized protein</fullName>
    </submittedName>
</protein>
<accession>A0A371FDN1</accession>
<feature type="transmembrane region" description="Helical" evidence="1">
    <location>
        <begin position="6"/>
        <end position="27"/>
    </location>
</feature>
<reference evidence="2" key="1">
    <citation type="submission" date="2018-05" db="EMBL/GenBank/DDBJ databases">
        <title>Draft genome of Mucuna pruriens seed.</title>
        <authorList>
            <person name="Nnadi N.E."/>
            <person name="Vos R."/>
            <person name="Hasami M.H."/>
            <person name="Devisetty U.K."/>
            <person name="Aguiy J.C."/>
        </authorList>
    </citation>
    <scope>NUCLEOTIDE SEQUENCE [LARGE SCALE GENOMIC DNA]</scope>
    <source>
        <strain evidence="2">JCA_2017</strain>
    </source>
</reference>
<comment type="caution">
    <text evidence="2">The sequence shown here is derived from an EMBL/GenBank/DDBJ whole genome shotgun (WGS) entry which is preliminary data.</text>
</comment>
<organism evidence="2 3">
    <name type="scientific">Mucuna pruriens</name>
    <name type="common">Velvet bean</name>
    <name type="synonym">Dolichos pruriens</name>
    <dbReference type="NCBI Taxonomy" id="157652"/>
    <lineage>
        <taxon>Eukaryota</taxon>
        <taxon>Viridiplantae</taxon>
        <taxon>Streptophyta</taxon>
        <taxon>Embryophyta</taxon>
        <taxon>Tracheophyta</taxon>
        <taxon>Spermatophyta</taxon>
        <taxon>Magnoliopsida</taxon>
        <taxon>eudicotyledons</taxon>
        <taxon>Gunneridae</taxon>
        <taxon>Pentapetalae</taxon>
        <taxon>rosids</taxon>
        <taxon>fabids</taxon>
        <taxon>Fabales</taxon>
        <taxon>Fabaceae</taxon>
        <taxon>Papilionoideae</taxon>
        <taxon>50 kb inversion clade</taxon>
        <taxon>NPAAA clade</taxon>
        <taxon>indigoferoid/millettioid clade</taxon>
        <taxon>Phaseoleae</taxon>
        <taxon>Mucuna</taxon>
    </lineage>
</organism>
<keyword evidence="3" id="KW-1185">Reference proteome</keyword>
<keyword evidence="1" id="KW-1133">Transmembrane helix</keyword>
<dbReference type="Proteomes" id="UP000257109">
    <property type="component" value="Unassembled WGS sequence"/>
</dbReference>
<sequence>MWQLDWTRAAMVTELGNAIGLLLIGLLDHRTVRIVSFAKKLPPEKRKGEANAVLIEPVFPQGKGTTPSVSTTRCKKAAQNATPDPHDLYKTAPLIAGAKARGNSSHPALGSPYMRSYNPNARCDYHDRDVGHAIERC</sequence>
<keyword evidence="1" id="KW-0812">Transmembrane</keyword>
<evidence type="ECO:0000313" key="3">
    <source>
        <dbReference type="Proteomes" id="UP000257109"/>
    </source>
</evidence>
<dbReference type="EMBL" id="QJKJ01009515">
    <property type="protein sequence ID" value="RDX76408.1"/>
    <property type="molecule type" value="Genomic_DNA"/>
</dbReference>
<keyword evidence="1" id="KW-0472">Membrane</keyword>
<name>A0A371FDN1_MUCPR</name>
<evidence type="ECO:0000256" key="1">
    <source>
        <dbReference type="SAM" id="Phobius"/>
    </source>
</evidence>
<proteinExistence type="predicted"/>
<evidence type="ECO:0000313" key="2">
    <source>
        <dbReference type="EMBL" id="RDX76408.1"/>
    </source>
</evidence>
<dbReference type="AlphaFoldDB" id="A0A371FDN1"/>